<protein>
    <recommendedName>
        <fullName evidence="3">Mannitol dehydrogenase N-terminal domain-containing protein</fullName>
    </recommendedName>
</protein>
<dbReference type="InterPro" id="IPR043143">
    <property type="entry name" value="Mal/L-sulf/L-lact_DH-like_NADP"/>
</dbReference>
<dbReference type="InterPro" id="IPR013328">
    <property type="entry name" value="6PGD_dom2"/>
</dbReference>
<reference evidence="5" key="1">
    <citation type="journal article" date="2018" name="Genome Biol.">
        <title>SKESA: strategic k-mer extension for scrupulous assemblies.</title>
        <authorList>
            <person name="Souvorov A."/>
            <person name="Agarwala R."/>
            <person name="Lipman D.J."/>
        </authorList>
    </citation>
    <scope>NUCLEOTIDE SEQUENCE</scope>
    <source>
        <strain evidence="5">SSI_AA632</strain>
    </source>
</reference>
<gene>
    <name evidence="4" type="ORF">D4361_08195</name>
    <name evidence="5" type="ORF">G0P02_04170</name>
</gene>
<dbReference type="Gene3D" id="3.30.1370.60">
    <property type="entry name" value="Hypothetical oxidoreductase yiak, domain 2"/>
    <property type="match status" value="1"/>
</dbReference>
<reference evidence="4" key="2">
    <citation type="submission" date="2018-09" db="EMBL/GenBank/DDBJ databases">
        <authorList>
            <person name="Ashton P.M."/>
            <person name="Dallman T."/>
            <person name="Nair S."/>
            <person name="De Pinna E."/>
            <person name="Peters T."/>
            <person name="Grant K."/>
        </authorList>
    </citation>
    <scope>NUCLEOTIDE SEQUENCE</scope>
    <source>
        <strain evidence="4">573635</strain>
    </source>
</reference>
<proteinExistence type="predicted"/>
<dbReference type="SUPFAM" id="SSF89733">
    <property type="entry name" value="L-sulfolactate dehydrogenase-like"/>
    <property type="match status" value="1"/>
</dbReference>
<dbReference type="AlphaFoldDB" id="A0A3Y9YIZ9"/>
<dbReference type="Pfam" id="PF02615">
    <property type="entry name" value="Ldh_2"/>
    <property type="match status" value="1"/>
</dbReference>
<dbReference type="InterPro" id="IPR003767">
    <property type="entry name" value="Malate/L-lactate_DH-like"/>
</dbReference>
<evidence type="ECO:0000259" key="3">
    <source>
        <dbReference type="Pfam" id="PF01232"/>
    </source>
</evidence>
<reference evidence="5" key="3">
    <citation type="submission" date="2019-08" db="EMBL/GenBank/DDBJ databases">
        <authorList>
            <consortium name="NCBI Pathogen Detection Project"/>
        </authorList>
    </citation>
    <scope>NUCLEOTIDE SEQUENCE</scope>
    <source>
        <strain evidence="5">SSI_AA632</strain>
    </source>
</reference>
<dbReference type="Pfam" id="PF01232">
    <property type="entry name" value="Mannitol_dh"/>
    <property type="match status" value="1"/>
</dbReference>
<keyword evidence="1" id="KW-0560">Oxidoreductase</keyword>
<accession>A0A3Y9YIZ9</accession>
<evidence type="ECO:0000313" key="4">
    <source>
        <dbReference type="EMBL" id="EBY4780023.1"/>
    </source>
</evidence>
<evidence type="ECO:0000313" key="5">
    <source>
        <dbReference type="EMBL" id="HAD1201364.1"/>
    </source>
</evidence>
<dbReference type="SUPFAM" id="SSF48179">
    <property type="entry name" value="6-phosphogluconate dehydrogenase C-terminal domain-like"/>
    <property type="match status" value="1"/>
</dbReference>
<keyword evidence="2" id="KW-0520">NAD</keyword>
<dbReference type="InterPro" id="IPR036111">
    <property type="entry name" value="Mal/L-sulfo/L-lacto_DH-like_sf"/>
</dbReference>
<comment type="caution">
    <text evidence="5">The sequence shown here is derived from an EMBL/GenBank/DDBJ whole genome shotgun (WGS) entry which is preliminary data.</text>
</comment>
<dbReference type="InterPro" id="IPR023027">
    <property type="entry name" value="Mannitol_DH_CS"/>
</dbReference>
<feature type="domain" description="Mannitol dehydrogenase N-terminal" evidence="3">
    <location>
        <begin position="27"/>
        <end position="276"/>
    </location>
</feature>
<dbReference type="EMBL" id="AAHOEJ010000006">
    <property type="protein sequence ID" value="EBY4780023.1"/>
    <property type="molecule type" value="Genomic_DNA"/>
</dbReference>
<dbReference type="GO" id="GO:0019594">
    <property type="term" value="P:mannitol metabolic process"/>
    <property type="evidence" value="ECO:0007669"/>
    <property type="project" value="InterPro"/>
</dbReference>
<name>A0A3Y9YIZ9_SALTM</name>
<dbReference type="SUPFAM" id="SSF51735">
    <property type="entry name" value="NAD(P)-binding Rossmann-fold domains"/>
    <property type="match status" value="1"/>
</dbReference>
<dbReference type="PANTHER" id="PTHR43362:SF1">
    <property type="entry name" value="MANNITOL DEHYDROGENASE 2-RELATED"/>
    <property type="match status" value="1"/>
</dbReference>
<dbReference type="EMBL" id="DAANSG010000002">
    <property type="protein sequence ID" value="HAD1201364.1"/>
    <property type="molecule type" value="Genomic_DNA"/>
</dbReference>
<dbReference type="PROSITE" id="PS00974">
    <property type="entry name" value="MANNITOL_DHGENASE"/>
    <property type="match status" value="1"/>
</dbReference>
<dbReference type="InterPro" id="IPR036291">
    <property type="entry name" value="NAD(P)-bd_dom_sf"/>
</dbReference>
<organism evidence="5">
    <name type="scientific">Salmonella typhimurium</name>
    <dbReference type="NCBI Taxonomy" id="90371"/>
    <lineage>
        <taxon>Bacteria</taxon>
        <taxon>Pseudomonadati</taxon>
        <taxon>Pseudomonadota</taxon>
        <taxon>Gammaproteobacteria</taxon>
        <taxon>Enterobacterales</taxon>
        <taxon>Enterobacteriaceae</taxon>
        <taxon>Salmonella</taxon>
    </lineage>
</organism>
<dbReference type="Gene3D" id="1.10.1040.10">
    <property type="entry name" value="N-(1-d-carboxylethyl)-l-norvaline Dehydrogenase, domain 2"/>
    <property type="match status" value="1"/>
</dbReference>
<evidence type="ECO:0000256" key="1">
    <source>
        <dbReference type="ARBA" id="ARBA00023002"/>
    </source>
</evidence>
<sequence length="655" mass="71999">MDTIARQLDAARHQFKTTYSRQGMEANIVHIGFGAFHRGHQAVYNDLTNEITGNRWGIFELNLFGDAELVDALNAQQGLFSVVETSASAINSRLVRTITGALHTPKSGIQAAIEKLTEPQVKIVSLTITEKGYCTDPRSRTLDLSHPLIKHDLADPEHPRSALGLIVEALRIRRQQGLPPFSVLSCDNIPENGHLTKTAIVTFADNLDPQLAAWIAKHVTFPGTMVDRIVPAMTPEQFDMIKDQIGFADPCGIVCEDFRQWVIEDNFVAGRPDWDKAGAMFVSDVLPYEEMKLRMLNGSHSFLAYNGSLAGYEFIYQCMEDDAFKTAVHHLMTEEQAKSLRPNLAVDVHQYAQLLIDRFSNPNIKHKTGQIAMDGSQKLPQRAVDPYLTLQARGVKGRALATLIAGWLHYVINTLSQGQSVADPLNDTFNAAIKNKNTRWEQALSLLQINSIFGTLAIAMTQTDTCVAPYGGAERFLGTNPIAFGFPVKDSHPMIVDMATSAIAFGKILHAKETGKPIGHGLALDKEGHITTDPHKIENLLPFGGHKGSGIALAIDALTGVLMGANFSNHIVRMYGDYDKMRKLASLVIVIDPQMLGNPLFSSIMSTMVNELRAVKPMPGVDKVLAPNDPQIAYKEKCLKEGIPVAEGIYQYLIG</sequence>
<dbReference type="Gene3D" id="3.40.50.720">
    <property type="entry name" value="NAD(P)-binding Rossmann-like Domain"/>
    <property type="match status" value="1"/>
</dbReference>
<evidence type="ECO:0000256" key="2">
    <source>
        <dbReference type="ARBA" id="ARBA00023027"/>
    </source>
</evidence>
<dbReference type="InterPro" id="IPR050988">
    <property type="entry name" value="Mannitol_DH/Oxidoreductase"/>
</dbReference>
<dbReference type="GO" id="GO:0016616">
    <property type="term" value="F:oxidoreductase activity, acting on the CH-OH group of donors, NAD or NADP as acceptor"/>
    <property type="evidence" value="ECO:0007669"/>
    <property type="project" value="TreeGrafter"/>
</dbReference>
<dbReference type="InterPro" id="IPR000669">
    <property type="entry name" value="Mannitol_DH"/>
</dbReference>
<dbReference type="InterPro" id="IPR013131">
    <property type="entry name" value="Mannitol_DH_N"/>
</dbReference>
<dbReference type="InterPro" id="IPR008927">
    <property type="entry name" value="6-PGluconate_DH-like_C_sf"/>
</dbReference>
<dbReference type="PRINTS" id="PR00084">
    <property type="entry name" value="MTLDHDRGNASE"/>
</dbReference>
<dbReference type="PANTHER" id="PTHR43362">
    <property type="entry name" value="MANNITOL DEHYDROGENASE DSF1-RELATED"/>
    <property type="match status" value="1"/>
</dbReference>